<evidence type="ECO:0008006" key="5">
    <source>
        <dbReference type="Google" id="ProtNLM"/>
    </source>
</evidence>
<feature type="signal peptide" evidence="2">
    <location>
        <begin position="1"/>
        <end position="22"/>
    </location>
</feature>
<dbReference type="PANTHER" id="PTHR43037:SF1">
    <property type="entry name" value="BLL1128 PROTEIN"/>
    <property type="match status" value="1"/>
</dbReference>
<dbReference type="EMBL" id="SGVY01000060">
    <property type="protein sequence ID" value="TFH76068.1"/>
    <property type="molecule type" value="Genomic_DNA"/>
</dbReference>
<dbReference type="PANTHER" id="PTHR43037">
    <property type="entry name" value="UNNAMED PRODUCT-RELATED"/>
    <property type="match status" value="1"/>
</dbReference>
<dbReference type="Gene3D" id="3.40.50.1820">
    <property type="entry name" value="alpha/beta hydrolase"/>
    <property type="match status" value="1"/>
</dbReference>
<name>A0A4Y8V5D0_9BACT</name>
<protein>
    <recommendedName>
        <fullName evidence="5">Alpha/beta hydrolase</fullName>
    </recommendedName>
</protein>
<keyword evidence="4" id="KW-1185">Reference proteome</keyword>
<comment type="caution">
    <text evidence="3">The sequence shown here is derived from an EMBL/GenBank/DDBJ whole genome shotgun (WGS) entry which is preliminary data.</text>
</comment>
<dbReference type="SUPFAM" id="SSF53474">
    <property type="entry name" value="alpha/beta-Hydrolases"/>
    <property type="match status" value="1"/>
</dbReference>
<dbReference type="OrthoDB" id="9764953at2"/>
<sequence length="497" mass="57365">MQNQNKIWVGCIALLFSSSLSAQPAGLKENLKNYFLHQLEKKSDASLAAFSQKKALKWKEAQKYQTLVWKAWQEANAQLDEEKLIPLRSLCPKNKGMWHLPASLEPSAVMPYYWGIKWKPLTIAEIQQNYRNGFQGNDAESSDERIAAAQPFPMYLYLHGSGPKEEEWKYGLMWAQYFNDAPSVYFIPQIPNEGEYYRWWQKAKLYAWEKLLRQSLASGHVDANRLYVFGISEGGYGSQRLASYYADYWAGVGPMAGGEPLKNAPVENCANLAFSFLTGAMDEGFYRNKLTGYTKTAFDSLQAKYAGRLMNHSADSLFRHRIELIPNCGHSIDYSLTTPWLKTYKRNPYPHTFMWEDYPMDGQRRQGFYNLYVMKRPKAADGLKDASGEDRDYYEMDIQDNVIRLSVKKVTYQTLERDPVYGIDLKFTKSYHPVIGGKWKIYLNDQLVDMNKPITVFINNRKAFEGKLVPRMEDMITSCMEYFDPCRVFPASVDVAL</sequence>
<evidence type="ECO:0000313" key="3">
    <source>
        <dbReference type="EMBL" id="TFH76068.1"/>
    </source>
</evidence>
<dbReference type="InterPro" id="IPR050955">
    <property type="entry name" value="Plant_Biomass_Hydrol_Est"/>
</dbReference>
<dbReference type="Proteomes" id="UP000297872">
    <property type="component" value="Unassembled WGS sequence"/>
</dbReference>
<evidence type="ECO:0000313" key="4">
    <source>
        <dbReference type="Proteomes" id="UP000297872"/>
    </source>
</evidence>
<proteinExistence type="predicted"/>
<feature type="chain" id="PRO_5021390761" description="Alpha/beta hydrolase" evidence="2">
    <location>
        <begin position="23"/>
        <end position="497"/>
    </location>
</feature>
<gene>
    <name evidence="3" type="ORF">EXN75_15100</name>
</gene>
<evidence type="ECO:0000256" key="1">
    <source>
        <dbReference type="ARBA" id="ARBA00022729"/>
    </source>
</evidence>
<reference evidence="3 4" key="1">
    <citation type="submission" date="2019-02" db="EMBL/GenBank/DDBJ databases">
        <title>Draft Genome Sequence of the Prevotella sp. BCRC 81118, Isolated from Human Feces.</title>
        <authorList>
            <person name="Huang C.-H."/>
        </authorList>
    </citation>
    <scope>NUCLEOTIDE SEQUENCE [LARGE SCALE GENOMIC DNA]</scope>
    <source>
        <strain evidence="3 4">BCRC 81118</strain>
    </source>
</reference>
<accession>A0A4Y8V5D0</accession>
<organism evidence="3 4">
    <name type="scientific">Segatella hominis</name>
    <dbReference type="NCBI Taxonomy" id="2518605"/>
    <lineage>
        <taxon>Bacteria</taxon>
        <taxon>Pseudomonadati</taxon>
        <taxon>Bacteroidota</taxon>
        <taxon>Bacteroidia</taxon>
        <taxon>Bacteroidales</taxon>
        <taxon>Prevotellaceae</taxon>
        <taxon>Segatella</taxon>
    </lineage>
</organism>
<dbReference type="InterPro" id="IPR029058">
    <property type="entry name" value="AB_hydrolase_fold"/>
</dbReference>
<dbReference type="AlphaFoldDB" id="A0A4Y8V5D0"/>
<evidence type="ECO:0000256" key="2">
    <source>
        <dbReference type="SAM" id="SignalP"/>
    </source>
</evidence>
<keyword evidence="1 2" id="KW-0732">Signal</keyword>